<keyword evidence="1" id="KW-0472">Membrane</keyword>
<evidence type="ECO:0000313" key="3">
    <source>
        <dbReference type="Proteomes" id="UP000625930"/>
    </source>
</evidence>
<feature type="transmembrane region" description="Helical" evidence="1">
    <location>
        <begin position="12"/>
        <end position="36"/>
    </location>
</feature>
<proteinExistence type="predicted"/>
<feature type="transmembrane region" description="Helical" evidence="1">
    <location>
        <begin position="577"/>
        <end position="600"/>
    </location>
</feature>
<dbReference type="PANTHER" id="PTHR34219">
    <property type="entry name" value="IRON-REGULATED INNER MEMBRANE PROTEIN-RELATED"/>
    <property type="match status" value="1"/>
</dbReference>
<feature type="transmembrane region" description="Helical" evidence="1">
    <location>
        <begin position="395"/>
        <end position="416"/>
    </location>
</feature>
<feature type="transmembrane region" description="Helical" evidence="1">
    <location>
        <begin position="352"/>
        <end position="374"/>
    </location>
</feature>
<evidence type="ECO:0000313" key="2">
    <source>
        <dbReference type="EMBL" id="MBH1651043.1"/>
    </source>
</evidence>
<feature type="transmembrane region" description="Helical" evidence="1">
    <location>
        <begin position="141"/>
        <end position="163"/>
    </location>
</feature>
<keyword evidence="1" id="KW-0812">Transmembrane</keyword>
<name>A0AA89W6T9_STEMA</name>
<feature type="transmembrane region" description="Helical" evidence="1">
    <location>
        <begin position="490"/>
        <end position="511"/>
    </location>
</feature>
<protein>
    <submittedName>
        <fullName evidence="2">PepSY domain-containing protein</fullName>
    </submittedName>
</protein>
<organism evidence="2 3">
    <name type="scientific">Stenotrophomonas maltophilia</name>
    <name type="common">Pseudomonas maltophilia</name>
    <name type="synonym">Xanthomonas maltophilia</name>
    <dbReference type="NCBI Taxonomy" id="40324"/>
    <lineage>
        <taxon>Bacteria</taxon>
        <taxon>Pseudomonadati</taxon>
        <taxon>Pseudomonadota</taxon>
        <taxon>Gammaproteobacteria</taxon>
        <taxon>Lysobacterales</taxon>
        <taxon>Lysobacteraceae</taxon>
        <taxon>Stenotrophomonas</taxon>
        <taxon>Stenotrophomonas maltophilia group</taxon>
    </lineage>
</organism>
<keyword evidence="1" id="KW-1133">Transmembrane helix</keyword>
<dbReference type="Pfam" id="PF03929">
    <property type="entry name" value="PepSY_TM"/>
    <property type="match status" value="1"/>
</dbReference>
<gene>
    <name evidence="2" type="ORF">I5U67_02520</name>
</gene>
<feature type="transmembrane region" description="Helical" evidence="1">
    <location>
        <begin position="607"/>
        <end position="626"/>
    </location>
</feature>
<dbReference type="Proteomes" id="UP000625930">
    <property type="component" value="Unassembled WGS sequence"/>
</dbReference>
<reference evidence="2" key="1">
    <citation type="submission" date="2020-11" db="EMBL/GenBank/DDBJ databases">
        <title>Enhanced detection system for hospital associated transmission using whole genome sequencing surveillance.</title>
        <authorList>
            <person name="Harrison L.H."/>
            <person name="Van Tyne D."/>
            <person name="Marsh J.W."/>
            <person name="Griffith M.P."/>
            <person name="Snyder D.J."/>
            <person name="Cooper V.S."/>
            <person name="Mustapha M."/>
        </authorList>
    </citation>
    <scope>NUCLEOTIDE SEQUENCE</scope>
    <source>
        <strain evidence="2">STEN00091</strain>
    </source>
</reference>
<feature type="transmembrane region" description="Helical" evidence="1">
    <location>
        <begin position="545"/>
        <end position="571"/>
    </location>
</feature>
<sequence>MKVGFRQSMSWLHTWCGLTCGWLLCAIFLTGTLSVFREPITRWMEAGPGPASSTTADTGMQAVRAQHWLAANAADAWAWQIRWPAQQGWPLELSWEDGDGTAHERWVDAGTGMPQPRPRLRETEGGRHFMSFHYTLHGGMAGYWLVGWITACMLLALVSGVVVHKRIFKDFFTFRPGKGQRSWLDAHNLSAVLTLPFLFMIGYTGLTFFYSSYLPWPVQAAYGDAEGAYARYEGELSPAQPAPPGILVSTAQLPDLQHLLARAQAISRQPPALIVIQAPGTVHSVVEVIGRKPEGGADRHLLTEASRASFDAASGTLLQQHGAHPHAIGAVQVHETIEVLHKADFGGWPMKWLYFISGLLGTAMIAIGTLLFSIKRRKRSEHEFGVATAGIYRCVEAFNVASLAGVALASIVYLYGNRLLPLEMSDRSAWEIRIFLAACAASVLHALWRLPRLAWIEQLWLAAALCLALPLVNLATTGQGLLMYLQRGAWQQAGVELVALAFGLMLARMALMLQRRWPRAQEAARTAKPPAGREPAYRWRVASRVLAASLGGYALTAVTASALALLLPALFGVRTSVSVLASSLLGFVLFIAIAVGVFSARSIGKMWLSLAAGSALMGLLVAMLRAG</sequence>
<feature type="transmembrane region" description="Helical" evidence="1">
    <location>
        <begin position="184"/>
        <end position="210"/>
    </location>
</feature>
<dbReference type="InterPro" id="IPR005625">
    <property type="entry name" value="PepSY-ass_TM"/>
</dbReference>
<feature type="transmembrane region" description="Helical" evidence="1">
    <location>
        <begin position="459"/>
        <end position="484"/>
    </location>
</feature>
<accession>A0AA89W6T9</accession>
<dbReference type="EMBL" id="JADUNP010000003">
    <property type="protein sequence ID" value="MBH1651043.1"/>
    <property type="molecule type" value="Genomic_DNA"/>
</dbReference>
<evidence type="ECO:0000256" key="1">
    <source>
        <dbReference type="SAM" id="Phobius"/>
    </source>
</evidence>
<comment type="caution">
    <text evidence="2">The sequence shown here is derived from an EMBL/GenBank/DDBJ whole genome shotgun (WGS) entry which is preliminary data.</text>
</comment>
<feature type="transmembrane region" description="Helical" evidence="1">
    <location>
        <begin position="428"/>
        <end position="447"/>
    </location>
</feature>
<dbReference type="PANTHER" id="PTHR34219:SF4">
    <property type="entry name" value="PEPSY DOMAIN-CONTAINING PROTEIN"/>
    <property type="match status" value="1"/>
</dbReference>
<dbReference type="AlphaFoldDB" id="A0AA89W6T9"/>